<dbReference type="Gene3D" id="2.40.70.10">
    <property type="entry name" value="Acid Proteases"/>
    <property type="match status" value="2"/>
</dbReference>
<keyword evidence="2" id="KW-0645">Protease</keyword>
<dbReference type="PROSITE" id="PS51767">
    <property type="entry name" value="PEPTIDASE_A1"/>
    <property type="match status" value="1"/>
</dbReference>
<evidence type="ECO:0000313" key="9">
    <source>
        <dbReference type="Proteomes" id="UP000479710"/>
    </source>
</evidence>
<dbReference type="InterPro" id="IPR033121">
    <property type="entry name" value="PEPTIDASE_A1"/>
</dbReference>
<gene>
    <name evidence="8" type="ORF">E2562_002084</name>
</gene>
<dbReference type="AlphaFoldDB" id="A0A6G1EEJ0"/>
<dbReference type="InterPro" id="IPR032861">
    <property type="entry name" value="TAXi_N"/>
</dbReference>
<dbReference type="CDD" id="cd05476">
    <property type="entry name" value="pepsin_A_like_plant"/>
    <property type="match status" value="1"/>
</dbReference>
<dbReference type="SUPFAM" id="SSF50630">
    <property type="entry name" value="Acid proteases"/>
    <property type="match status" value="1"/>
</dbReference>
<dbReference type="PANTHER" id="PTHR47967:SF85">
    <property type="entry name" value="OS05G0384300 PROTEIN"/>
    <property type="match status" value="1"/>
</dbReference>
<evidence type="ECO:0000313" key="8">
    <source>
        <dbReference type="EMBL" id="KAF0922834.1"/>
    </source>
</evidence>
<evidence type="ECO:0000256" key="3">
    <source>
        <dbReference type="ARBA" id="ARBA00022750"/>
    </source>
</evidence>
<comment type="similarity">
    <text evidence="1">Belongs to the peptidase A1 family.</text>
</comment>
<dbReference type="OrthoDB" id="695235at2759"/>
<evidence type="ECO:0000259" key="7">
    <source>
        <dbReference type="PROSITE" id="PS51767"/>
    </source>
</evidence>
<dbReference type="Proteomes" id="UP000479710">
    <property type="component" value="Unassembled WGS sequence"/>
</dbReference>
<dbReference type="GO" id="GO:0005576">
    <property type="term" value="C:extracellular region"/>
    <property type="evidence" value="ECO:0007669"/>
    <property type="project" value="TreeGrafter"/>
</dbReference>
<evidence type="ECO:0000256" key="1">
    <source>
        <dbReference type="ARBA" id="ARBA00007447"/>
    </source>
</evidence>
<dbReference type="Pfam" id="PF14543">
    <property type="entry name" value="TAXi_N"/>
    <property type="match status" value="1"/>
</dbReference>
<evidence type="ECO:0000256" key="6">
    <source>
        <dbReference type="SAM" id="MobiDB-lite"/>
    </source>
</evidence>
<evidence type="ECO:0000256" key="2">
    <source>
        <dbReference type="ARBA" id="ARBA00022670"/>
    </source>
</evidence>
<dbReference type="PANTHER" id="PTHR47967">
    <property type="entry name" value="OS07G0603500 PROTEIN-RELATED"/>
    <property type="match status" value="1"/>
</dbReference>
<proteinExistence type="inferred from homology"/>
<comment type="caution">
    <text evidence="8">The sequence shown here is derived from an EMBL/GenBank/DDBJ whole genome shotgun (WGS) entry which is preliminary data.</text>
</comment>
<dbReference type="InterPro" id="IPR034161">
    <property type="entry name" value="Pepsin-like_plant"/>
</dbReference>
<reference evidence="8 9" key="1">
    <citation type="submission" date="2019-11" db="EMBL/GenBank/DDBJ databases">
        <title>Whole genome sequence of Oryza granulata.</title>
        <authorList>
            <person name="Li W."/>
        </authorList>
    </citation>
    <scope>NUCLEOTIDE SEQUENCE [LARGE SCALE GENOMIC DNA]</scope>
    <source>
        <strain evidence="9">cv. Menghai</strain>
        <tissue evidence="8">Leaf</tissue>
    </source>
</reference>
<dbReference type="Pfam" id="PF14541">
    <property type="entry name" value="TAXi_C"/>
    <property type="match status" value="1"/>
</dbReference>
<dbReference type="EMBL" id="SPHZ02000003">
    <property type="protein sequence ID" value="KAF0922834.1"/>
    <property type="molecule type" value="Genomic_DNA"/>
</dbReference>
<keyword evidence="4" id="KW-0378">Hydrolase</keyword>
<evidence type="ECO:0000256" key="4">
    <source>
        <dbReference type="ARBA" id="ARBA00022801"/>
    </source>
</evidence>
<keyword evidence="9" id="KW-1185">Reference proteome</keyword>
<protein>
    <recommendedName>
        <fullName evidence="7">Peptidase A1 domain-containing protein</fullName>
    </recommendedName>
</protein>
<keyword evidence="5" id="KW-0325">Glycoprotein</keyword>
<dbReference type="InterPro" id="IPR051708">
    <property type="entry name" value="Plant_Aspart_Prot_A1"/>
</dbReference>
<organism evidence="8 9">
    <name type="scientific">Oryza meyeriana var. granulata</name>
    <dbReference type="NCBI Taxonomy" id="110450"/>
    <lineage>
        <taxon>Eukaryota</taxon>
        <taxon>Viridiplantae</taxon>
        <taxon>Streptophyta</taxon>
        <taxon>Embryophyta</taxon>
        <taxon>Tracheophyta</taxon>
        <taxon>Spermatophyta</taxon>
        <taxon>Magnoliopsida</taxon>
        <taxon>Liliopsida</taxon>
        <taxon>Poales</taxon>
        <taxon>Poaceae</taxon>
        <taxon>BOP clade</taxon>
        <taxon>Oryzoideae</taxon>
        <taxon>Oryzeae</taxon>
        <taxon>Oryzinae</taxon>
        <taxon>Oryza</taxon>
        <taxon>Oryza meyeriana</taxon>
    </lineage>
</organism>
<dbReference type="InterPro" id="IPR032799">
    <property type="entry name" value="TAXi_C"/>
</dbReference>
<dbReference type="GO" id="GO:0004190">
    <property type="term" value="F:aspartic-type endopeptidase activity"/>
    <property type="evidence" value="ECO:0007669"/>
    <property type="project" value="UniProtKB-KW"/>
</dbReference>
<feature type="region of interest" description="Disordered" evidence="6">
    <location>
        <begin position="1"/>
        <end position="30"/>
    </location>
</feature>
<feature type="domain" description="Peptidase A1" evidence="7">
    <location>
        <begin position="40"/>
        <end position="332"/>
    </location>
</feature>
<name>A0A6G1EEJ0_9ORYZ</name>
<sequence length="387" mass="41438">MLAVSPTKRPFKGPRVGVGPTGAISRGGSNGAPATTFDTYVISLNVGTPPQSVSGSLDVGSELAWVPCSACDTNIACNQARQAGFYLTRSSESFREQSCRSTNCLNFYPHDAQSCIADETCDYTYSYGGANGKKTSGTLSTEEFTFWSTKINVSFGCAFQNQGDFRGQPGIIGLNRGRYSLVTQLQLGRFSYYFAPEDHAGDSVFRFADDAVPQTNSPRYTQFLTSGAASRKPHGRMKQALISTVGPGSPALGLDMCYMGGKVFPAMALVFAGGAVMQLRPRNFLYSDTRTGLLCLTILPSQDVGGSSLLGSQIQTGTHMIYDIQGSRLGFESFDQPSKSSNRPSSAAAPPRTSTAVTIACFVWCVVACMFTGPLLDGWVEIHMLVE</sequence>
<accession>A0A6G1EEJ0</accession>
<dbReference type="GO" id="GO:0006508">
    <property type="term" value="P:proteolysis"/>
    <property type="evidence" value="ECO:0007669"/>
    <property type="project" value="UniProtKB-KW"/>
</dbReference>
<keyword evidence="3" id="KW-0064">Aspartyl protease</keyword>
<evidence type="ECO:0000256" key="5">
    <source>
        <dbReference type="ARBA" id="ARBA00023180"/>
    </source>
</evidence>
<dbReference type="InterPro" id="IPR021109">
    <property type="entry name" value="Peptidase_aspartic_dom_sf"/>
</dbReference>